<dbReference type="RefSeq" id="WP_073325893.1">
    <property type="nucleotide sequence ID" value="NZ_FQYO01000001.1"/>
</dbReference>
<feature type="transmembrane region" description="Helical" evidence="1">
    <location>
        <begin position="56"/>
        <end position="76"/>
    </location>
</feature>
<organism evidence="2 3">
    <name type="scientific">Wenxinia saemankumensis</name>
    <dbReference type="NCBI Taxonomy" id="1447782"/>
    <lineage>
        <taxon>Bacteria</taxon>
        <taxon>Pseudomonadati</taxon>
        <taxon>Pseudomonadota</taxon>
        <taxon>Alphaproteobacteria</taxon>
        <taxon>Rhodobacterales</taxon>
        <taxon>Roseobacteraceae</taxon>
        <taxon>Wenxinia</taxon>
    </lineage>
</organism>
<evidence type="ECO:0000256" key="1">
    <source>
        <dbReference type="SAM" id="Phobius"/>
    </source>
</evidence>
<protein>
    <submittedName>
        <fullName evidence="2">Paraquat-inducible protein A</fullName>
    </submittedName>
</protein>
<dbReference type="EMBL" id="FQYO01000001">
    <property type="protein sequence ID" value="SHI32879.1"/>
    <property type="molecule type" value="Genomic_DNA"/>
</dbReference>
<accession>A0A1M6A8V3</accession>
<gene>
    <name evidence="2" type="ORF">SAMN05444417_0298</name>
</gene>
<reference evidence="2 3" key="1">
    <citation type="submission" date="2016-11" db="EMBL/GenBank/DDBJ databases">
        <authorList>
            <person name="Jaros S."/>
            <person name="Januszkiewicz K."/>
            <person name="Wedrychowicz H."/>
        </authorList>
    </citation>
    <scope>NUCLEOTIDE SEQUENCE [LARGE SCALE GENOMIC DNA]</scope>
    <source>
        <strain evidence="2 3">DSM 100565</strain>
    </source>
</reference>
<dbReference type="InterPro" id="IPR007498">
    <property type="entry name" value="PqiA-like"/>
</dbReference>
<evidence type="ECO:0000313" key="3">
    <source>
        <dbReference type="Proteomes" id="UP000184292"/>
    </source>
</evidence>
<name>A0A1M6A8V3_9RHOB</name>
<dbReference type="OrthoDB" id="5291921at2"/>
<keyword evidence="1" id="KW-0812">Transmembrane</keyword>
<dbReference type="AlphaFoldDB" id="A0A1M6A8V3"/>
<dbReference type="Proteomes" id="UP000184292">
    <property type="component" value="Unassembled WGS sequence"/>
</dbReference>
<proteinExistence type="predicted"/>
<keyword evidence="1" id="KW-0472">Membrane</keyword>
<sequence>MTDQTDLHAAEPAELIACPICDALYRVEEPAHGERAVCARCGHVLIAPRRRAGMSIIMLALATVILTCGAVFFPFLRISTAGFGNSATILDTALAFTDGPLLVLSLAVLALIVLVPVARAALTIYVLSPLVFDRPAWPGAIQAFRMSEALQPWSMAEIFAIGCAVALVKVADLATLEFGPAFWMFAVLTVVIVLQDRWLDRWLVWNTLDREVARAARTARA</sequence>
<evidence type="ECO:0000313" key="2">
    <source>
        <dbReference type="EMBL" id="SHI32879.1"/>
    </source>
</evidence>
<dbReference type="STRING" id="1447782.SAMN05444417_0298"/>
<keyword evidence="3" id="KW-1185">Reference proteome</keyword>
<dbReference type="Pfam" id="PF04403">
    <property type="entry name" value="PqiA"/>
    <property type="match status" value="1"/>
</dbReference>
<keyword evidence="1" id="KW-1133">Transmembrane helix</keyword>
<feature type="transmembrane region" description="Helical" evidence="1">
    <location>
        <begin position="101"/>
        <end position="128"/>
    </location>
</feature>
<feature type="transmembrane region" description="Helical" evidence="1">
    <location>
        <begin position="174"/>
        <end position="194"/>
    </location>
</feature>